<keyword evidence="1" id="KW-0812">Transmembrane</keyword>
<dbReference type="RefSeq" id="WP_067990944.1">
    <property type="nucleotide sequence ID" value="NZ_CP015596.1"/>
</dbReference>
<keyword evidence="3" id="KW-1185">Reference proteome</keyword>
<sequence length="308" mass="34097">MRNQPQYLPPTTPTILARQNDVDSLRLLIAQRKLYSRAKRWLALRWTGMLFIGVGAPVLALFWGSSALYVGAAASLWLFLGRTLLVLIQNSLTTKAATVQEQFDIFVFDMPDNKERSSMPSLEDIAKIVGPSDKIVETAKREKLLDWYPLDATDSGAVSVAVAQRANASYADSLLRSTAIVWGVATALWVVIVSVVSLLSDVSATTFLLGVVIPLLPALLDVIQYDLGVWKSAGERRDLAKIIESHLSRVAGAVDGQNLLVWQERLFDLRRSAPEVPDMLYKIRRKINERAMHAAARQLSARAKDGRS</sequence>
<dbReference type="Pfam" id="PF18159">
    <property type="entry name" value="S_4TM"/>
    <property type="match status" value="1"/>
</dbReference>
<name>A0A172UHK5_9MYCO</name>
<dbReference type="InterPro" id="IPR049920">
    <property type="entry name" value="IK1_05631-like"/>
</dbReference>
<reference evidence="2 3" key="1">
    <citation type="submission" date="2016-05" db="EMBL/GenBank/DDBJ databases">
        <title>Complete genome sequence of a phthalic acid esters degrading Mycobacterium sp. YC-RL4.</title>
        <authorList>
            <person name="Ren L."/>
            <person name="Fan S."/>
            <person name="Ruth N."/>
            <person name="Jia Y."/>
            <person name="Wang J."/>
            <person name="Qiao C."/>
        </authorList>
    </citation>
    <scope>NUCLEOTIDE SEQUENCE [LARGE SCALE GENOMIC DNA]</scope>
    <source>
        <strain evidence="2 3">YC-RL4</strain>
    </source>
</reference>
<gene>
    <name evidence="2" type="ORF">A7U43_03005</name>
</gene>
<feature type="transmembrane region" description="Helical" evidence="1">
    <location>
        <begin position="42"/>
        <end position="63"/>
    </location>
</feature>
<protein>
    <recommendedName>
        <fullName evidence="4">DUF4231 domain-containing protein</fullName>
    </recommendedName>
</protein>
<dbReference type="KEGG" id="madi:A7U43_03005"/>
<feature type="transmembrane region" description="Helical" evidence="1">
    <location>
        <begin position="179"/>
        <end position="200"/>
    </location>
</feature>
<evidence type="ECO:0008006" key="4">
    <source>
        <dbReference type="Google" id="ProtNLM"/>
    </source>
</evidence>
<evidence type="ECO:0000256" key="1">
    <source>
        <dbReference type="SAM" id="Phobius"/>
    </source>
</evidence>
<keyword evidence="1" id="KW-0472">Membrane</keyword>
<dbReference type="Proteomes" id="UP000077143">
    <property type="component" value="Chromosome"/>
</dbReference>
<evidence type="ECO:0000313" key="3">
    <source>
        <dbReference type="Proteomes" id="UP000077143"/>
    </source>
</evidence>
<feature type="transmembrane region" description="Helical" evidence="1">
    <location>
        <begin position="69"/>
        <end position="88"/>
    </location>
</feature>
<dbReference type="EMBL" id="CP015596">
    <property type="protein sequence ID" value="ANE78445.1"/>
    <property type="molecule type" value="Genomic_DNA"/>
</dbReference>
<accession>A0A172UHK5</accession>
<proteinExistence type="predicted"/>
<evidence type="ECO:0000313" key="2">
    <source>
        <dbReference type="EMBL" id="ANE78445.1"/>
    </source>
</evidence>
<keyword evidence="1" id="KW-1133">Transmembrane helix</keyword>
<dbReference type="AlphaFoldDB" id="A0A172UHK5"/>
<feature type="transmembrane region" description="Helical" evidence="1">
    <location>
        <begin position="206"/>
        <end position="227"/>
    </location>
</feature>
<organism evidence="2 3">
    <name type="scientific">Mycobacterium adipatum</name>
    <dbReference type="NCBI Taxonomy" id="1682113"/>
    <lineage>
        <taxon>Bacteria</taxon>
        <taxon>Bacillati</taxon>
        <taxon>Actinomycetota</taxon>
        <taxon>Actinomycetes</taxon>
        <taxon>Mycobacteriales</taxon>
        <taxon>Mycobacteriaceae</taxon>
        <taxon>Mycobacterium</taxon>
    </lineage>
</organism>